<evidence type="ECO:0000256" key="4">
    <source>
        <dbReference type="ARBA" id="ARBA00023295"/>
    </source>
</evidence>
<evidence type="ECO:0000259" key="5">
    <source>
        <dbReference type="SMART" id="SM00872"/>
    </source>
</evidence>
<evidence type="ECO:0000256" key="2">
    <source>
        <dbReference type="ARBA" id="ARBA00022723"/>
    </source>
</evidence>
<dbReference type="Gene3D" id="3.20.110.10">
    <property type="entry name" value="Glycoside hydrolase 38, N terminal domain"/>
    <property type="match status" value="1"/>
</dbReference>
<dbReference type="GO" id="GO:0046872">
    <property type="term" value="F:metal ion binding"/>
    <property type="evidence" value="ECO:0007669"/>
    <property type="project" value="UniProtKB-KW"/>
</dbReference>
<dbReference type="InterPro" id="IPR015341">
    <property type="entry name" value="Glyco_hydro_38_cen"/>
</dbReference>
<evidence type="ECO:0000313" key="6">
    <source>
        <dbReference type="EMBL" id="SFQ04662.1"/>
    </source>
</evidence>
<dbReference type="Pfam" id="PF17677">
    <property type="entry name" value="Glyco_hydro38C2"/>
    <property type="match status" value="1"/>
</dbReference>
<dbReference type="GO" id="GO:0006013">
    <property type="term" value="P:mannose metabolic process"/>
    <property type="evidence" value="ECO:0007669"/>
    <property type="project" value="InterPro"/>
</dbReference>
<dbReference type="PANTHER" id="PTHR46017">
    <property type="entry name" value="ALPHA-MANNOSIDASE 2C1"/>
    <property type="match status" value="1"/>
</dbReference>
<dbReference type="Gene3D" id="2.70.98.30">
    <property type="entry name" value="Golgi alpha-mannosidase II, domain 4"/>
    <property type="match status" value="1"/>
</dbReference>
<dbReference type="InterPro" id="IPR027291">
    <property type="entry name" value="Glyco_hydro_38_N_sf"/>
</dbReference>
<feature type="domain" description="Glycoside hydrolase family 38 central" evidence="5">
    <location>
        <begin position="574"/>
        <end position="652"/>
    </location>
</feature>
<dbReference type="GO" id="GO:0030246">
    <property type="term" value="F:carbohydrate binding"/>
    <property type="evidence" value="ECO:0007669"/>
    <property type="project" value="InterPro"/>
</dbReference>
<dbReference type="Pfam" id="PF09261">
    <property type="entry name" value="Alpha-mann_mid"/>
    <property type="match status" value="1"/>
</dbReference>
<dbReference type="GO" id="GO:0009313">
    <property type="term" value="P:oligosaccharide catabolic process"/>
    <property type="evidence" value="ECO:0007669"/>
    <property type="project" value="TreeGrafter"/>
</dbReference>
<dbReference type="InterPro" id="IPR037094">
    <property type="entry name" value="Glyco_hydro_38_cen_sf"/>
</dbReference>
<dbReference type="Proteomes" id="UP000182624">
    <property type="component" value="Unassembled WGS sequence"/>
</dbReference>
<dbReference type="Pfam" id="PF01074">
    <property type="entry name" value="Glyco_hydro_38N"/>
    <property type="match status" value="1"/>
</dbReference>
<reference evidence="7" key="1">
    <citation type="submission" date="2016-10" db="EMBL/GenBank/DDBJ databases">
        <authorList>
            <person name="Varghese N."/>
            <person name="Submissions S."/>
        </authorList>
    </citation>
    <scope>NUCLEOTIDE SEQUENCE [LARGE SCALE GENOMIC DNA]</scope>
    <source>
        <strain evidence="7">P18</strain>
    </source>
</reference>
<evidence type="ECO:0000256" key="1">
    <source>
        <dbReference type="ARBA" id="ARBA00009792"/>
    </source>
</evidence>
<dbReference type="InterPro" id="IPR000602">
    <property type="entry name" value="Glyco_hydro_38_N"/>
</dbReference>
<protein>
    <submittedName>
        <fullName evidence="6">Alpha-mannosidase</fullName>
    </submittedName>
</protein>
<keyword evidence="7" id="KW-1185">Reference proteome</keyword>
<dbReference type="EMBL" id="FOXO01000016">
    <property type="protein sequence ID" value="SFQ04662.1"/>
    <property type="molecule type" value="Genomic_DNA"/>
</dbReference>
<dbReference type="RefSeq" id="WP_074888648.1">
    <property type="nucleotide sequence ID" value="NZ_FOXO01000016.1"/>
</dbReference>
<keyword evidence="3" id="KW-0378">Hydrolase</keyword>
<dbReference type="PANTHER" id="PTHR46017:SF1">
    <property type="entry name" value="ALPHA-MANNOSIDASE 2C1"/>
    <property type="match status" value="1"/>
</dbReference>
<dbReference type="Pfam" id="PF07748">
    <property type="entry name" value="Glyco_hydro_38C"/>
    <property type="match status" value="1"/>
</dbReference>
<dbReference type="GO" id="GO:0004559">
    <property type="term" value="F:alpha-mannosidase activity"/>
    <property type="evidence" value="ECO:0007669"/>
    <property type="project" value="InterPro"/>
</dbReference>
<dbReference type="FunFam" id="3.20.110.10:FF:000002">
    <property type="entry name" value="alpha-mannosidase 2C1 isoform X1"/>
    <property type="match status" value="1"/>
</dbReference>
<dbReference type="InterPro" id="IPR028995">
    <property type="entry name" value="Glyco_hydro_57/38_cen_sf"/>
</dbReference>
<dbReference type="InterPro" id="IPR011013">
    <property type="entry name" value="Gal_mutarotase_sf_dom"/>
</dbReference>
<dbReference type="Gene3D" id="2.60.40.2220">
    <property type="match status" value="1"/>
</dbReference>
<sequence length="1073" mass="123049">MINARDYNKIKDALEQLEKQLFSDVMSVSEVMTEDGIRIKEVPYGSRETVLEDVSGWDKFEHGASWGEPDKHYCFHVAVEIPEIYRGKEVLFFLSTGAEDIWNTNNPQMLVYINGKRRCGMDMNHNSITIFDKEDWDCGKDRTVDIRIYAYSNLDKNENYLKMTIAARNEAVQKLYFDLKVPFEAMQAMLGIPSSKRESVLDTTAGAFEEQNKNVEISDEILDELSTKISTYVQNSVKIILDGLSTACGLIDVENVDNKNPLTNNCGKLAEASDFLRKNLYGKDYLPVTVASVGHTHIDVAWKWRTRQTREKVIRSYSTVMELMKKYPEYLFMASTPQMYEFVKEEEPELFEEIKEKVKEGRFEPEGAMWLEADCNLTSGESLVRQILYGKEYFEEEFGVDSKVLWLPDVFGYSAALPQILKKSGIKAFMTTKVAWNDTNRMPHDLFNWEGIDGSVIPTYIITTCDYDKAVEAGQDDRILNYTYNGRQNASQVMGAWEAFREKELTDEVLDCYGYGDGGGGPTWEMLEMNRRLELGIPGVPRTRQESVGRFFENLLSEVLGKDIPTWRDELYLEYHRGTYTSIGKNKKNNRKSEYLLAEAELLAVCAYLQGQKAYPGKEIKEIWKKIMLNQFHDILPGSSIEEVYQDSDVDYADIKRRAEIIIDEATKEFDLSKLVCHVDKAEGSDNTCGEEKAVSNDITCEDKDGKIFINSRFYSVVVDSNGELESLFDKKCGKELRDKNQSPLNRLIAFEDKPKEYDCWNIDADFENVSWDVTDLSELSVSSVDNSGKIVISIKRPFRNSEIQQNIHFYADSKRIDFETKIDWHEHQTLLKAAFPVDVDSEQITCETQYGNLKRNLKRENSWDRAKFECCAHKWMDISDKDGSFGVAVLNDCKYGYDAKEKLMRLTLIKSGIFPNPNADQGLHEFTYSLFPHEGDYREGRVIEEARKLNENSHFYIPESKSSLSGQPSDIVAAALKGVIDIEDRGVFVEAVKMAENSKDIVIRVYEGYGRRHAISAKLFTAFDIKPKTVSESDLLERKIEMTEDFSYDAQKKLLSFEIEPFEIKTFVLSVS</sequence>
<name>A0A1I5VB81_9FIRM</name>
<comment type="similarity">
    <text evidence="1">Belongs to the glycosyl hydrolase 38 family.</text>
</comment>
<dbReference type="SUPFAM" id="SSF88688">
    <property type="entry name" value="Families 57/38 glycoside transferase middle domain"/>
    <property type="match status" value="1"/>
</dbReference>
<dbReference type="Gene3D" id="1.20.1270.50">
    <property type="entry name" value="Glycoside hydrolase family 38, central domain"/>
    <property type="match status" value="1"/>
</dbReference>
<gene>
    <name evidence="6" type="ORF">SAMN04487928_11657</name>
</gene>
<dbReference type="SMART" id="SM00872">
    <property type="entry name" value="Alpha-mann_mid"/>
    <property type="match status" value="1"/>
</dbReference>
<dbReference type="InterPro" id="IPR041147">
    <property type="entry name" value="GH38_C"/>
</dbReference>
<proteinExistence type="inferred from homology"/>
<dbReference type="OrthoDB" id="9772207at2"/>
<organism evidence="6 7">
    <name type="scientific">Butyrivibrio proteoclasticus</name>
    <dbReference type="NCBI Taxonomy" id="43305"/>
    <lineage>
        <taxon>Bacteria</taxon>
        <taxon>Bacillati</taxon>
        <taxon>Bacillota</taxon>
        <taxon>Clostridia</taxon>
        <taxon>Lachnospirales</taxon>
        <taxon>Lachnospiraceae</taxon>
        <taxon>Butyrivibrio</taxon>
    </lineage>
</organism>
<dbReference type="SUPFAM" id="SSF74650">
    <property type="entry name" value="Galactose mutarotase-like"/>
    <property type="match status" value="1"/>
</dbReference>
<dbReference type="AlphaFoldDB" id="A0A1I5VB81"/>
<dbReference type="FunFam" id="1.20.1270.50:FF:000004">
    <property type="entry name" value="alpha-mannosidase 2C1 isoform X1"/>
    <property type="match status" value="1"/>
</dbReference>
<dbReference type="CDD" id="cd10789">
    <property type="entry name" value="GH38N_AMII_ER_cytosolic"/>
    <property type="match status" value="1"/>
</dbReference>
<evidence type="ECO:0000313" key="7">
    <source>
        <dbReference type="Proteomes" id="UP000182624"/>
    </source>
</evidence>
<dbReference type="InterPro" id="IPR011330">
    <property type="entry name" value="Glyco_hydro/deAcase_b/a-brl"/>
</dbReference>
<keyword evidence="4" id="KW-0326">Glycosidase</keyword>
<dbReference type="InterPro" id="IPR011682">
    <property type="entry name" value="Glyco_hydro_38_C"/>
</dbReference>
<accession>A0A1I5VB81</accession>
<evidence type="ECO:0000256" key="3">
    <source>
        <dbReference type="ARBA" id="ARBA00022801"/>
    </source>
</evidence>
<keyword evidence="2" id="KW-0479">Metal-binding</keyword>
<dbReference type="SUPFAM" id="SSF88713">
    <property type="entry name" value="Glycoside hydrolase/deacetylase"/>
    <property type="match status" value="1"/>
</dbReference>